<gene>
    <name evidence="4" type="ORF">CCHR01_01069</name>
</gene>
<dbReference type="EMBL" id="JAQOWY010000010">
    <property type="protein sequence ID" value="KAK1856321.1"/>
    <property type="molecule type" value="Genomic_DNA"/>
</dbReference>
<reference evidence="4" key="1">
    <citation type="submission" date="2023-01" db="EMBL/GenBank/DDBJ databases">
        <title>Colletotrichum chrysophilum M932 genome sequence.</title>
        <authorList>
            <person name="Baroncelli R."/>
        </authorList>
    </citation>
    <scope>NUCLEOTIDE SEQUENCE</scope>
    <source>
        <strain evidence="4">M932</strain>
    </source>
</reference>
<dbReference type="Proteomes" id="UP001243330">
    <property type="component" value="Unassembled WGS sequence"/>
</dbReference>
<dbReference type="InterPro" id="IPR025340">
    <property type="entry name" value="DUF4246"/>
</dbReference>
<feature type="chain" id="PRO_5041923075" evidence="1">
    <location>
        <begin position="19"/>
        <end position="900"/>
    </location>
</feature>
<evidence type="ECO:0000256" key="1">
    <source>
        <dbReference type="SAM" id="SignalP"/>
    </source>
</evidence>
<feature type="domain" description="DUF4246" evidence="3">
    <location>
        <begin position="287"/>
        <end position="352"/>
    </location>
</feature>
<evidence type="ECO:0000259" key="2">
    <source>
        <dbReference type="Pfam" id="PF14033"/>
    </source>
</evidence>
<dbReference type="PANTHER" id="PTHR33119:SF1">
    <property type="entry name" value="FE2OG DIOXYGENASE DOMAIN-CONTAINING PROTEIN"/>
    <property type="match status" value="1"/>
</dbReference>
<dbReference type="AlphaFoldDB" id="A0AAD9ETP4"/>
<evidence type="ECO:0000259" key="3">
    <source>
        <dbReference type="Pfam" id="PF21666"/>
    </source>
</evidence>
<proteinExistence type="predicted"/>
<protein>
    <submittedName>
        <fullName evidence="4">Uncharacterized protein</fullName>
    </submittedName>
</protein>
<evidence type="ECO:0000313" key="5">
    <source>
        <dbReference type="Proteomes" id="UP001243330"/>
    </source>
</evidence>
<dbReference type="Pfam" id="PF14033">
    <property type="entry name" value="DUF4246"/>
    <property type="match status" value="1"/>
</dbReference>
<organism evidence="4 5">
    <name type="scientific">Colletotrichum chrysophilum</name>
    <dbReference type="NCBI Taxonomy" id="1836956"/>
    <lineage>
        <taxon>Eukaryota</taxon>
        <taxon>Fungi</taxon>
        <taxon>Dikarya</taxon>
        <taxon>Ascomycota</taxon>
        <taxon>Pezizomycotina</taxon>
        <taxon>Sordariomycetes</taxon>
        <taxon>Hypocreomycetidae</taxon>
        <taxon>Glomerellales</taxon>
        <taxon>Glomerellaceae</taxon>
        <taxon>Colletotrichum</taxon>
        <taxon>Colletotrichum gloeosporioides species complex</taxon>
    </lineage>
</organism>
<feature type="domain" description="DUF4246" evidence="2">
    <location>
        <begin position="394"/>
        <end position="837"/>
    </location>
</feature>
<evidence type="ECO:0000313" key="4">
    <source>
        <dbReference type="EMBL" id="KAK1856321.1"/>
    </source>
</evidence>
<name>A0AAD9ETP4_9PEZI</name>
<sequence>MRFTLLALFFSFTIRVLASVYAAPFEALYFYYAYRMEYDAVAADSTLTIDDMWLAPYCNPGDGSRRACNFNEFVHSVYDDLDGYTGAIDPDAYTRDTPLATIAEDLHNAGFQRVHLDPTSLVKDLTAYNTLYYKVIKKVTDSVQWSRSKGATADLDRAREAISGVYGERKADNMVGIVANNGDEIAKALGVDFETQTETSPLGREYEGIDFDTMEDNLMAKHGNDFVAVQEILDQATNLISDTLRLPPALGAMSAAKTRASDHYLKAYGDGESGVEFDSTGNGPLNVPGFPLAVSIERSHDERFAHGFNDWSQDRLTAREIAMISLINDITDKPGWSKDVFNDVKVGSWRAEALACTLMSPLAWDWCLLELQDMAKDADERGHICVLNTASRGGQVDFEHVIDSVGKGETARRQLLEPLTTAKGRENMRNHRRQWLNSWDTHTERFSDRFQWLPCEVDFSEANTHSDRCPDVKITSYINNLHPGAHKSLYSTIEKFISLSIQPWNDILAYRSRGRCPSRIRTFGVVWWPPFPDWAAGLNKIEKDITTEEYRDAKRKVEEYLNIPELPPALQLNMTSRVGLPTIEEDWEDLGLAWAVRVKHERLKHWLHPEPGISFTYGDWRQGKTGKALVGGRMPRKPLTKFVPGLTPLEPGPDHHFYAVSLKDHFLKQGLQVVVQLSTVELTPEHPFQPPTDWRLNGMGNEHIVATSLVYFDSVNTTETSGAISFRVEADLDADAHVYTRRDLAPLAGIYGLADPGQLHSDSEEPNALQELGTIVALDGRLVAYPNTLQHRVEAYELLDRSRPGRRRCLTMHLVDPHYRICSTRNVPPQQHEWWVEEGPAKIDWAGHHVPQEIINRIMTEVGEWPMGMEEATRVRDEVIGEHLAGMEAVQGRVMRYQFD</sequence>
<comment type="caution">
    <text evidence="4">The sequence shown here is derived from an EMBL/GenBank/DDBJ whole genome shotgun (WGS) entry which is preliminary data.</text>
</comment>
<accession>A0AAD9ETP4</accession>
<feature type="signal peptide" evidence="1">
    <location>
        <begin position="1"/>
        <end position="18"/>
    </location>
</feature>
<dbReference type="InterPro" id="IPR049192">
    <property type="entry name" value="DUF4246_C"/>
</dbReference>
<keyword evidence="5" id="KW-1185">Reference proteome</keyword>
<dbReference type="InterPro" id="IPR049207">
    <property type="entry name" value="DUF4246_N"/>
</dbReference>
<keyword evidence="1" id="KW-0732">Signal</keyword>
<dbReference type="Pfam" id="PF21666">
    <property type="entry name" value="DUF4246_N"/>
    <property type="match status" value="1"/>
</dbReference>
<dbReference type="PANTHER" id="PTHR33119">
    <property type="entry name" value="IFI3P"/>
    <property type="match status" value="1"/>
</dbReference>